<evidence type="ECO:0000256" key="1">
    <source>
        <dbReference type="ARBA" id="ARBA00001947"/>
    </source>
</evidence>
<keyword evidence="4" id="KW-0862">Zinc</keyword>
<evidence type="ECO:0000313" key="7">
    <source>
        <dbReference type="EMBL" id="QKE89344.1"/>
    </source>
</evidence>
<evidence type="ECO:0000256" key="4">
    <source>
        <dbReference type="ARBA" id="ARBA00022833"/>
    </source>
</evidence>
<feature type="domain" description="Enoyl reductase (ER)" evidence="6">
    <location>
        <begin position="7"/>
        <end position="353"/>
    </location>
</feature>
<comment type="similarity">
    <text evidence="2">Belongs to the zinc-containing alcohol dehydrogenase family.</text>
</comment>
<evidence type="ECO:0000256" key="2">
    <source>
        <dbReference type="ARBA" id="ARBA00008072"/>
    </source>
</evidence>
<organism evidence="7 8">
    <name type="scientific">Lichenicola cladoniae</name>
    <dbReference type="NCBI Taxonomy" id="1484109"/>
    <lineage>
        <taxon>Bacteria</taxon>
        <taxon>Pseudomonadati</taxon>
        <taxon>Pseudomonadota</taxon>
        <taxon>Alphaproteobacteria</taxon>
        <taxon>Acetobacterales</taxon>
        <taxon>Acetobacteraceae</taxon>
        <taxon>Lichenicola</taxon>
    </lineage>
</organism>
<dbReference type="InterPro" id="IPR013149">
    <property type="entry name" value="ADH-like_C"/>
</dbReference>
<dbReference type="GO" id="GO:0046872">
    <property type="term" value="F:metal ion binding"/>
    <property type="evidence" value="ECO:0007669"/>
    <property type="project" value="UniProtKB-KW"/>
</dbReference>
<dbReference type="InterPro" id="IPR036291">
    <property type="entry name" value="NAD(P)-bd_dom_sf"/>
</dbReference>
<dbReference type="AlphaFoldDB" id="A0A6M8HLV4"/>
<dbReference type="RefSeq" id="WP_171837470.1">
    <property type="nucleotide sequence ID" value="NZ_CP053708.1"/>
</dbReference>
<dbReference type="Pfam" id="PF00107">
    <property type="entry name" value="ADH_zinc_N"/>
    <property type="match status" value="1"/>
</dbReference>
<dbReference type="InterPro" id="IPR013154">
    <property type="entry name" value="ADH-like_N"/>
</dbReference>
<dbReference type="PANTHER" id="PTHR43161">
    <property type="entry name" value="SORBITOL DEHYDROGENASE"/>
    <property type="match status" value="1"/>
</dbReference>
<dbReference type="Pfam" id="PF08240">
    <property type="entry name" value="ADH_N"/>
    <property type="match status" value="1"/>
</dbReference>
<evidence type="ECO:0000256" key="5">
    <source>
        <dbReference type="ARBA" id="ARBA00023002"/>
    </source>
</evidence>
<keyword evidence="5" id="KW-0560">Oxidoreductase</keyword>
<sequence length="362" mass="38091">MQAVRFHTKRDIRVEDVAEPESELKPNEVLIAPLLCGICGTDLHEFVAGPIVTPIEPNALTGAVLPQILGHEFSATVLRVGSAVTHVVEGDRVSIQPLMAPEDDFYARRGLLHLSETLGVIGLSHPWGGMGKRAVVDARNVIPIPSTLSDAQGALVEPAAVAVYAVDRSRLKAGGSVLISGAGPIGALVVLAAKMAGASTIIVSERNPARLDKAAALVPGVIAVNPDLEDLVAVARKHSEGGAGVDAALECVGAESSLNACAKAVRRQGVVVQVGLHTRPAQVDPMFWALKDISLEATWCYPVQIWPRIVSMMESGSFPVEKIVSAEIPMQDVVGKGFERLLDPGGRDLKILVRVNEPAASA</sequence>
<dbReference type="Gene3D" id="3.90.180.10">
    <property type="entry name" value="Medium-chain alcohol dehydrogenases, catalytic domain"/>
    <property type="match status" value="1"/>
</dbReference>
<keyword evidence="8" id="KW-1185">Reference proteome</keyword>
<keyword evidence="3" id="KW-0479">Metal-binding</keyword>
<dbReference type="SMART" id="SM00829">
    <property type="entry name" value="PKS_ER"/>
    <property type="match status" value="1"/>
</dbReference>
<name>A0A6M8HLV4_9PROT</name>
<dbReference type="GO" id="GO:0016491">
    <property type="term" value="F:oxidoreductase activity"/>
    <property type="evidence" value="ECO:0007669"/>
    <property type="project" value="UniProtKB-KW"/>
</dbReference>
<evidence type="ECO:0000313" key="8">
    <source>
        <dbReference type="Proteomes" id="UP000500767"/>
    </source>
</evidence>
<protein>
    <submittedName>
        <fullName evidence="7">Alcohol dehydrogenase catalytic domain-containing protein</fullName>
    </submittedName>
</protein>
<dbReference type="InterPro" id="IPR020843">
    <property type="entry name" value="ER"/>
</dbReference>
<dbReference type="EMBL" id="CP053708">
    <property type="protein sequence ID" value="QKE89344.1"/>
    <property type="molecule type" value="Genomic_DNA"/>
</dbReference>
<gene>
    <name evidence="7" type="ORF">HN018_04225</name>
</gene>
<proteinExistence type="inferred from homology"/>
<dbReference type="Gene3D" id="3.40.50.720">
    <property type="entry name" value="NAD(P)-binding Rossmann-like Domain"/>
    <property type="match status" value="1"/>
</dbReference>
<accession>A0A6M8HLV4</accession>
<evidence type="ECO:0000256" key="3">
    <source>
        <dbReference type="ARBA" id="ARBA00022723"/>
    </source>
</evidence>
<evidence type="ECO:0000259" key="6">
    <source>
        <dbReference type="SMART" id="SM00829"/>
    </source>
</evidence>
<comment type="cofactor">
    <cofactor evidence="1">
        <name>Zn(2+)</name>
        <dbReference type="ChEBI" id="CHEBI:29105"/>
    </cofactor>
</comment>
<dbReference type="SUPFAM" id="SSF51735">
    <property type="entry name" value="NAD(P)-binding Rossmann-fold domains"/>
    <property type="match status" value="1"/>
</dbReference>
<dbReference type="PANTHER" id="PTHR43161:SF23">
    <property type="entry name" value="(R,R)-BUTANEDIOL DEHYDROGENASE-RELATED"/>
    <property type="match status" value="1"/>
</dbReference>
<dbReference type="InterPro" id="IPR011032">
    <property type="entry name" value="GroES-like_sf"/>
</dbReference>
<reference evidence="7 8" key="1">
    <citation type="journal article" date="2014" name="World J. Microbiol. Biotechnol.">
        <title>Biodiversity and physiological characteristics of Antarctic and Arctic lichens-associated bacteria.</title>
        <authorList>
            <person name="Lee Y.M."/>
            <person name="Kim E.H."/>
            <person name="Lee H.K."/>
            <person name="Hong S.G."/>
        </authorList>
    </citation>
    <scope>NUCLEOTIDE SEQUENCE [LARGE SCALE GENOMIC DNA]</scope>
    <source>
        <strain evidence="7 8">PAMC 26569</strain>
    </source>
</reference>
<dbReference type="SUPFAM" id="SSF50129">
    <property type="entry name" value="GroES-like"/>
    <property type="match status" value="1"/>
</dbReference>
<dbReference type="Proteomes" id="UP000500767">
    <property type="component" value="Chromosome"/>
</dbReference>
<dbReference type="KEGG" id="lck:HN018_04225"/>